<keyword evidence="3" id="KW-0812">Transmembrane</keyword>
<dbReference type="GO" id="GO:0016020">
    <property type="term" value="C:membrane"/>
    <property type="evidence" value="ECO:0007669"/>
    <property type="project" value="UniProtKB-SubCell"/>
</dbReference>
<accession>A0A644YPV6</accession>
<dbReference type="AlphaFoldDB" id="A0A644YPV6"/>
<feature type="transmembrane region" description="Helical" evidence="3">
    <location>
        <begin position="16"/>
        <end position="36"/>
    </location>
</feature>
<sequence length="87" mass="9993">MNECFGKGDEYVSTTAWVMMVILGIVIGAVGGFFLARRYMVKYFEENPPINEEMLRSMMMQMGQKPSERKVKQIMASMKAQSTKKKK</sequence>
<reference evidence="4" key="1">
    <citation type="submission" date="2019-08" db="EMBL/GenBank/DDBJ databases">
        <authorList>
            <person name="Kucharzyk K."/>
            <person name="Murdoch R.W."/>
            <person name="Higgins S."/>
            <person name="Loffler F."/>
        </authorList>
    </citation>
    <scope>NUCLEOTIDE SEQUENCE</scope>
</reference>
<keyword evidence="2 3" id="KW-0472">Membrane</keyword>
<evidence type="ECO:0000256" key="1">
    <source>
        <dbReference type="ARBA" id="ARBA00004167"/>
    </source>
</evidence>
<evidence type="ECO:0000313" key="4">
    <source>
        <dbReference type="EMBL" id="MPM30317.1"/>
    </source>
</evidence>
<comment type="caution">
    <text evidence="4">The sequence shown here is derived from an EMBL/GenBank/DDBJ whole genome shotgun (WGS) entry which is preliminary data.</text>
</comment>
<name>A0A644YPV6_9ZZZZ</name>
<dbReference type="InterPro" id="IPR005359">
    <property type="entry name" value="UPF0154"/>
</dbReference>
<dbReference type="HAMAP" id="MF_00363">
    <property type="entry name" value="UPF0154"/>
    <property type="match status" value="1"/>
</dbReference>
<gene>
    <name evidence="4" type="ORF">SDC9_76865</name>
</gene>
<protein>
    <submittedName>
        <fullName evidence="4">Uncharacterized protein</fullName>
    </submittedName>
</protein>
<organism evidence="4">
    <name type="scientific">bioreactor metagenome</name>
    <dbReference type="NCBI Taxonomy" id="1076179"/>
    <lineage>
        <taxon>unclassified sequences</taxon>
        <taxon>metagenomes</taxon>
        <taxon>ecological metagenomes</taxon>
    </lineage>
</organism>
<dbReference type="EMBL" id="VSSQ01005754">
    <property type="protein sequence ID" value="MPM30317.1"/>
    <property type="molecule type" value="Genomic_DNA"/>
</dbReference>
<evidence type="ECO:0000256" key="2">
    <source>
        <dbReference type="ARBA" id="ARBA00023136"/>
    </source>
</evidence>
<proteinExistence type="inferred from homology"/>
<evidence type="ECO:0000256" key="3">
    <source>
        <dbReference type="SAM" id="Phobius"/>
    </source>
</evidence>
<comment type="subcellular location">
    <subcellularLocation>
        <location evidence="1">Membrane</location>
        <topology evidence="1">Single-pass membrane protein</topology>
    </subcellularLocation>
</comment>
<dbReference type="Pfam" id="PF03672">
    <property type="entry name" value="UPF0154"/>
    <property type="match status" value="1"/>
</dbReference>
<keyword evidence="3" id="KW-1133">Transmembrane helix</keyword>